<evidence type="ECO:0000313" key="1">
    <source>
        <dbReference type="EMBL" id="KKM72595.1"/>
    </source>
</evidence>
<dbReference type="Pfam" id="PF04464">
    <property type="entry name" value="Glyphos_transf"/>
    <property type="match status" value="1"/>
</dbReference>
<reference evidence="1" key="1">
    <citation type="journal article" date="2015" name="Nature">
        <title>Complex archaea that bridge the gap between prokaryotes and eukaryotes.</title>
        <authorList>
            <person name="Spang A."/>
            <person name="Saw J.H."/>
            <person name="Jorgensen S.L."/>
            <person name="Zaremba-Niedzwiedzka K."/>
            <person name="Martijn J."/>
            <person name="Lind A.E."/>
            <person name="van Eijk R."/>
            <person name="Schleper C."/>
            <person name="Guy L."/>
            <person name="Ettema T.J."/>
        </authorList>
    </citation>
    <scope>NUCLEOTIDE SEQUENCE</scope>
</reference>
<dbReference type="AlphaFoldDB" id="A0A0F9M7F8"/>
<organism evidence="1">
    <name type="scientific">marine sediment metagenome</name>
    <dbReference type="NCBI Taxonomy" id="412755"/>
    <lineage>
        <taxon>unclassified sequences</taxon>
        <taxon>metagenomes</taxon>
        <taxon>ecological metagenomes</taxon>
    </lineage>
</organism>
<sequence length="379" mass="43994">MKALFWVDNIPAMEMFAPIMDALPDKWEVAFVNYGRAEYEGCKMLRKRNRESILDMICRESPDIMALTREEATPVEKMLTQIGKETGIPTLLVPHGMLMSNEVELWEIKDSKLFRLKHIIRLARQGYRQLRQGKVTIPHLVRQGLFRIRNDFRDKKTLSRYDNFSKVAVFGEAMKYILLRYGVAQDNIVITGNPKFDMTYREKQKTKTGDILLITNYLVEFGTWTEKQREKYVKDVLEVADIMEKRLLVKIHPVNERIKDYERMDCDIEIFQTQPLAEIISWCGIAITTMSTGGLEVMASGKPLVVYNPYNDITQYSEKSGAYVARNKVELLSVIEDIVNNGMNEEKEKLADEFVYQQAYLQDGKASERIAKLIEEMVE</sequence>
<dbReference type="GO" id="GO:0047355">
    <property type="term" value="F:CDP-glycerol glycerophosphotransferase activity"/>
    <property type="evidence" value="ECO:0007669"/>
    <property type="project" value="InterPro"/>
</dbReference>
<proteinExistence type="predicted"/>
<gene>
    <name evidence="1" type="ORF">LCGC14_1418970</name>
</gene>
<dbReference type="InterPro" id="IPR043148">
    <property type="entry name" value="TagF_C"/>
</dbReference>
<dbReference type="Gene3D" id="3.40.50.12580">
    <property type="match status" value="1"/>
</dbReference>
<evidence type="ECO:0008006" key="2">
    <source>
        <dbReference type="Google" id="ProtNLM"/>
    </source>
</evidence>
<dbReference type="SUPFAM" id="SSF53756">
    <property type="entry name" value="UDP-Glycosyltransferase/glycogen phosphorylase"/>
    <property type="match status" value="1"/>
</dbReference>
<name>A0A0F9M7F8_9ZZZZ</name>
<dbReference type="InterPro" id="IPR007554">
    <property type="entry name" value="Glycerophosphate_synth"/>
</dbReference>
<comment type="caution">
    <text evidence="1">The sequence shown here is derived from an EMBL/GenBank/DDBJ whole genome shotgun (WGS) entry which is preliminary data.</text>
</comment>
<accession>A0A0F9M7F8</accession>
<protein>
    <recommendedName>
        <fullName evidence="2">UDP-N-acetylglucosamine 2-epimerase domain-containing protein</fullName>
    </recommendedName>
</protein>
<dbReference type="GO" id="GO:0016020">
    <property type="term" value="C:membrane"/>
    <property type="evidence" value="ECO:0007669"/>
    <property type="project" value="InterPro"/>
</dbReference>
<dbReference type="EMBL" id="LAZR01009441">
    <property type="protein sequence ID" value="KKM72595.1"/>
    <property type="molecule type" value="Genomic_DNA"/>
</dbReference>